<sequence>MRNLTLFFILSALLACDLAKDEIAHLEEESDVPVVSGSTVATATVKSAGGVSFEVVEGKLQRCLLPHHRWFRTCTTCFVSWIKIKPLAITKSNGKLSKTFKNRLGYSFSILPLKYNDGGSYGDSHNSYIMPQIVFENLDSSNSLEVLSFKLTDFPQLNFNKKGGTFDLPRVEKSPANPNQDVYPFGILSVTSPSGGDEVISAIEKQFKGGKWGSLRAKITVKEKGSSSAKTYNITLDTGLFNEFMKQVFARYPKANQYNKKFRIPVAD</sequence>
<dbReference type="RefSeq" id="WP_120105002.1">
    <property type="nucleotide sequence ID" value="NZ_CP028890.1"/>
</dbReference>
<dbReference type="Pfam" id="PF24960">
    <property type="entry name" value="BB0158"/>
    <property type="match status" value="1"/>
</dbReference>
<name>A0A386PNN2_9SPIR</name>
<evidence type="ECO:0000259" key="1">
    <source>
        <dbReference type="Pfam" id="PF24960"/>
    </source>
</evidence>
<keyword evidence="2" id="KW-0614">Plasmid</keyword>
<geneLocation type="plasmid" evidence="2 3">
    <name>lp34</name>
</geneLocation>
<organism evidence="2 3">
    <name type="scientific">Borrelia turcica IST7</name>
    <dbReference type="NCBI Taxonomy" id="1104446"/>
    <lineage>
        <taxon>Bacteria</taxon>
        <taxon>Pseudomonadati</taxon>
        <taxon>Spirochaetota</taxon>
        <taxon>Spirochaetia</taxon>
        <taxon>Spirochaetales</taxon>
        <taxon>Borreliaceae</taxon>
        <taxon>Borrelia</taxon>
    </lineage>
</organism>
<dbReference type="AlphaFoldDB" id="A0A386PNN2"/>
<dbReference type="PROSITE" id="PS51257">
    <property type="entry name" value="PROKAR_LIPOPROTEIN"/>
    <property type="match status" value="1"/>
</dbReference>
<dbReference type="InterPro" id="IPR056668">
    <property type="entry name" value="BB0158-like"/>
</dbReference>
<proteinExistence type="predicted"/>
<gene>
    <name evidence="2" type="ORF">DB313_06155</name>
</gene>
<dbReference type="OrthoDB" id="351070at2"/>
<evidence type="ECO:0000313" key="3">
    <source>
        <dbReference type="Proteomes" id="UP000275571"/>
    </source>
</evidence>
<keyword evidence="3" id="KW-1185">Reference proteome</keyword>
<dbReference type="EMBL" id="CP028890">
    <property type="protein sequence ID" value="AYE37081.1"/>
    <property type="molecule type" value="Genomic_DNA"/>
</dbReference>
<reference evidence="2 3" key="1">
    <citation type="journal article" date="2018" name="Infect. Genet. Evol.">
        <title>Genome-wide analysis of Borrelia turcica and 'Candidatus Borrelia tachyglossi' shows relapsing fever-like genomes with unique genomic links to Lyme disease Borrelia.</title>
        <authorList>
            <person name="Gofton A.W."/>
            <person name="Margos G."/>
            <person name="Fingerle V."/>
            <person name="Hepner S."/>
            <person name="Loh S.M."/>
            <person name="Ryan U."/>
            <person name="Irwin P."/>
            <person name="Oskam C.L."/>
        </authorList>
    </citation>
    <scope>NUCLEOTIDE SEQUENCE [LARGE SCALE GENOMIC DNA]</scope>
    <source>
        <strain evidence="2 3">IST7</strain>
        <plasmid evidence="2">lp34</plasmid>
    </source>
</reference>
<dbReference type="Proteomes" id="UP000275571">
    <property type="component" value="Plasmid lp34"/>
</dbReference>
<protein>
    <recommendedName>
        <fullName evidence="1">Outer surface lipoprotein BB0158 domain-containing protein</fullName>
    </recommendedName>
</protein>
<feature type="domain" description="Outer surface lipoprotein BB0158" evidence="1">
    <location>
        <begin position="57"/>
        <end position="253"/>
    </location>
</feature>
<accession>A0A386PNN2</accession>
<evidence type="ECO:0000313" key="2">
    <source>
        <dbReference type="EMBL" id="AYE37081.1"/>
    </source>
</evidence>
<dbReference type="KEGG" id="btur:DB313_06155"/>